<accession>A0A8B9DYC1</accession>
<keyword evidence="3" id="KW-0472">Membrane</keyword>
<dbReference type="PRINTS" id="PR00080">
    <property type="entry name" value="SDRFAMILY"/>
</dbReference>
<dbReference type="Ensembl" id="ENSACDT00005014504.1">
    <property type="protein sequence ID" value="ENSACDP00005011996.1"/>
    <property type="gene ID" value="ENSACDG00005008862.1"/>
</dbReference>
<evidence type="ECO:0000256" key="1">
    <source>
        <dbReference type="ARBA" id="ARBA00006484"/>
    </source>
</evidence>
<comment type="similarity">
    <text evidence="1 2">Belongs to the short-chain dehydrogenases/reductases (SDR) family.</text>
</comment>
<proteinExistence type="inferred from homology"/>
<dbReference type="PRINTS" id="PR00081">
    <property type="entry name" value="GDHRDH"/>
</dbReference>
<organism evidence="4 5">
    <name type="scientific">Anser cygnoides</name>
    <name type="common">Swan goose</name>
    <dbReference type="NCBI Taxonomy" id="8845"/>
    <lineage>
        <taxon>Eukaryota</taxon>
        <taxon>Metazoa</taxon>
        <taxon>Chordata</taxon>
        <taxon>Craniata</taxon>
        <taxon>Vertebrata</taxon>
        <taxon>Euteleostomi</taxon>
        <taxon>Archelosauria</taxon>
        <taxon>Archosauria</taxon>
        <taxon>Dinosauria</taxon>
        <taxon>Saurischia</taxon>
        <taxon>Theropoda</taxon>
        <taxon>Coelurosauria</taxon>
        <taxon>Aves</taxon>
        <taxon>Neognathae</taxon>
        <taxon>Galloanserae</taxon>
        <taxon>Anseriformes</taxon>
        <taxon>Anatidae</taxon>
        <taxon>Anserinae</taxon>
        <taxon>Anser</taxon>
    </lineage>
</organism>
<keyword evidence="3" id="KW-0812">Transmembrane</keyword>
<evidence type="ECO:0000256" key="3">
    <source>
        <dbReference type="SAM" id="Phobius"/>
    </source>
</evidence>
<sequence length="311" mass="34648">MLKSYCVSGAGLLVPSPVVTWGIELAKEQNPENARAADLAWLRHPVLCPRTRLWLISEGTDAQPPGKGAKMWLFFCKRCLLRHFSSSGFWGLVNNAGISTFGETGWLSMEKYEKFTDVNLLGSIRTTLAFLPLLRKYKGRIVFMSSIIAYFALGNGIYSMTKAAIEKFCDALRLEMKKFGVQVSDAISSCSVKPPAISNIVFCMRKGRISLLNLPPELKCIILWEGKEKAVYNKEYVQERANFFNNILSEGSPNGNEVVDAMVDALMSPAPKARYMVARLKEKALVLVCALFPTAVMDFFLSYALSKVKLT</sequence>
<reference evidence="4" key="2">
    <citation type="submission" date="2025-09" db="UniProtKB">
        <authorList>
            <consortium name="Ensembl"/>
        </authorList>
    </citation>
    <scope>IDENTIFICATION</scope>
</reference>
<keyword evidence="5" id="KW-1185">Reference proteome</keyword>
<evidence type="ECO:0000256" key="2">
    <source>
        <dbReference type="RuleBase" id="RU000363"/>
    </source>
</evidence>
<reference evidence="4" key="1">
    <citation type="submission" date="2025-08" db="UniProtKB">
        <authorList>
            <consortium name="Ensembl"/>
        </authorList>
    </citation>
    <scope>IDENTIFICATION</scope>
</reference>
<dbReference type="Pfam" id="PF00106">
    <property type="entry name" value="adh_short"/>
    <property type="match status" value="1"/>
</dbReference>
<name>A0A8B9DYC1_ANSCY</name>
<dbReference type="PANTHER" id="PTHR43313:SF43">
    <property type="entry name" value="D-BETA-HYDROXYBUTYRATE DEHYDROGENASE, MITOCHONDRIAL"/>
    <property type="match status" value="1"/>
</dbReference>
<dbReference type="SUPFAM" id="SSF51735">
    <property type="entry name" value="NAD(P)-binding Rossmann-fold domains"/>
    <property type="match status" value="1"/>
</dbReference>
<dbReference type="Proteomes" id="UP000694521">
    <property type="component" value="Unplaced"/>
</dbReference>
<evidence type="ECO:0000313" key="4">
    <source>
        <dbReference type="Ensembl" id="ENSACDP00005011996.1"/>
    </source>
</evidence>
<dbReference type="AlphaFoldDB" id="A0A8B9DYC1"/>
<dbReference type="InterPro" id="IPR036291">
    <property type="entry name" value="NAD(P)-bd_dom_sf"/>
</dbReference>
<feature type="transmembrane region" description="Helical" evidence="3">
    <location>
        <begin position="284"/>
        <end position="305"/>
    </location>
</feature>
<evidence type="ECO:0000313" key="5">
    <source>
        <dbReference type="Proteomes" id="UP000694521"/>
    </source>
</evidence>
<dbReference type="PANTHER" id="PTHR43313">
    <property type="entry name" value="SHORT-CHAIN DEHYDROGENASE/REDUCTASE FAMILY 9C"/>
    <property type="match status" value="1"/>
</dbReference>
<keyword evidence="3" id="KW-1133">Transmembrane helix</keyword>
<feature type="transmembrane region" description="Helical" evidence="3">
    <location>
        <begin position="141"/>
        <end position="158"/>
    </location>
</feature>
<protein>
    <submittedName>
        <fullName evidence="4">Uncharacterized protein</fullName>
    </submittedName>
</protein>
<dbReference type="Gene3D" id="3.40.50.720">
    <property type="entry name" value="NAD(P)-binding Rossmann-like Domain"/>
    <property type="match status" value="1"/>
</dbReference>
<dbReference type="InterPro" id="IPR002347">
    <property type="entry name" value="SDR_fam"/>
</dbReference>